<name>A0A1E3REA9_MYCFV</name>
<evidence type="ECO:0000313" key="2">
    <source>
        <dbReference type="Proteomes" id="UP000094053"/>
    </source>
</evidence>
<dbReference type="AlphaFoldDB" id="A0A1E3REA9"/>
<dbReference type="Proteomes" id="UP000094053">
    <property type="component" value="Unassembled WGS sequence"/>
</dbReference>
<comment type="caution">
    <text evidence="1">The sequence shown here is derived from an EMBL/GenBank/DDBJ whole genome shotgun (WGS) entry which is preliminary data.</text>
</comment>
<dbReference type="RefSeq" id="WP_069415442.1">
    <property type="nucleotide sequence ID" value="NZ_JACKUL010000030.1"/>
</dbReference>
<gene>
    <name evidence="1" type="ORF">BHQ18_20315</name>
</gene>
<dbReference type="EMBL" id="MIHA01000016">
    <property type="protein sequence ID" value="ODQ88193.1"/>
    <property type="molecule type" value="Genomic_DNA"/>
</dbReference>
<sequence length="450" mass="48813">MTEVALDNRLSFTDQLLFLGQRATGQELAMQAVWVYERPIDLDGVRRFHENFGYGLFGRRIERSPLPFGRHRWVASTGPAAELAIEEPRPRTALSDWVDERVQLPLDPEWGPGWHVGVLPMTGGSTAVSLVLSHCLADGFGGLLTVVDAIKGNRRDFGYPPPRSKTRLRATATDLLETAKSAPEVARTLAVGARQGWKRRAEFFRPKGSRPDAPAVAGGEEHVVAPAITIYVDLETWDARAAALNGNTHSLAAGFAAKLAERVGRRRDSDGVVTLQIPIADRVADDTRGNAASIATACIDPAGVTTDLAGARAEIKQALTTLRENPDETLELLPLTPFIPKRAVRGGSEVVFNFSDRPVSFSNLGDIDPVVSRLDGTDADLMMLRGVDRKVSRQFLERRGGLLTVLTGRVAGKMSITVVAYRPEAENTKAELRALGAEVLAEFGLDGLIE</sequence>
<accession>A0A1E3REA9</accession>
<proteinExistence type="predicted"/>
<reference evidence="2" key="1">
    <citation type="submission" date="2016-09" db="EMBL/GenBank/DDBJ databases">
        <authorList>
            <person name="Greninger A.L."/>
            <person name="Jerome K.R."/>
            <person name="Mcnair B."/>
            <person name="Wallis C."/>
            <person name="Fang F."/>
        </authorList>
    </citation>
    <scope>NUCLEOTIDE SEQUENCE [LARGE SCALE GENOMIC DNA]</scope>
    <source>
        <strain evidence="2">M6</strain>
    </source>
</reference>
<protein>
    <recommendedName>
        <fullName evidence="3">Fatty acyl-AMP ligase FadD28 and polyketide synthase</fullName>
    </recommendedName>
</protein>
<dbReference type="SUPFAM" id="SSF52777">
    <property type="entry name" value="CoA-dependent acyltransferases"/>
    <property type="match status" value="1"/>
</dbReference>
<keyword evidence="2" id="KW-1185">Reference proteome</keyword>
<evidence type="ECO:0000313" key="1">
    <source>
        <dbReference type="EMBL" id="ODQ88193.1"/>
    </source>
</evidence>
<organism evidence="1 2">
    <name type="scientific">Mycolicibacterium flavescens</name>
    <name type="common">Mycobacterium flavescens</name>
    <dbReference type="NCBI Taxonomy" id="1776"/>
    <lineage>
        <taxon>Bacteria</taxon>
        <taxon>Bacillati</taxon>
        <taxon>Actinomycetota</taxon>
        <taxon>Actinomycetes</taxon>
        <taxon>Mycobacteriales</taxon>
        <taxon>Mycobacteriaceae</taxon>
        <taxon>Mycolicibacterium</taxon>
    </lineage>
</organism>
<dbReference type="OrthoDB" id="8183309at2"/>
<dbReference type="STRING" id="1776.BHQ18_20315"/>
<evidence type="ECO:0008006" key="3">
    <source>
        <dbReference type="Google" id="ProtNLM"/>
    </source>
</evidence>